<dbReference type="GO" id="GO:0044718">
    <property type="term" value="P:siderophore transmembrane transport"/>
    <property type="evidence" value="ECO:0007669"/>
    <property type="project" value="TreeGrafter"/>
</dbReference>
<evidence type="ECO:0000256" key="1">
    <source>
        <dbReference type="ARBA" id="ARBA00004571"/>
    </source>
</evidence>
<evidence type="ECO:0000256" key="5">
    <source>
        <dbReference type="ARBA" id="ARBA00023077"/>
    </source>
</evidence>
<dbReference type="InterPro" id="IPR036942">
    <property type="entry name" value="Beta-barrel_TonB_sf"/>
</dbReference>
<keyword evidence="6 8" id="KW-0472">Membrane</keyword>
<organism evidence="13 14">
    <name type="scientific">Mesobaculum littorinae</name>
    <dbReference type="NCBI Taxonomy" id="2486419"/>
    <lineage>
        <taxon>Bacteria</taxon>
        <taxon>Pseudomonadati</taxon>
        <taxon>Pseudomonadota</taxon>
        <taxon>Alphaproteobacteria</taxon>
        <taxon>Rhodobacterales</taxon>
        <taxon>Roseobacteraceae</taxon>
        <taxon>Mesobaculum</taxon>
    </lineage>
</organism>
<dbReference type="EMBL" id="RQXX01000002">
    <property type="protein sequence ID" value="RVV98556.1"/>
    <property type="molecule type" value="Genomic_DNA"/>
</dbReference>
<dbReference type="GO" id="GO:0015344">
    <property type="term" value="F:siderophore uptake transmembrane transporter activity"/>
    <property type="evidence" value="ECO:0007669"/>
    <property type="project" value="TreeGrafter"/>
</dbReference>
<dbReference type="GO" id="GO:0015232">
    <property type="term" value="F:heme transmembrane transporter activity"/>
    <property type="evidence" value="ECO:0007669"/>
    <property type="project" value="InterPro"/>
</dbReference>
<dbReference type="PANTHER" id="PTHR30069">
    <property type="entry name" value="TONB-DEPENDENT OUTER MEMBRANE RECEPTOR"/>
    <property type="match status" value="1"/>
</dbReference>
<dbReference type="RefSeq" id="WP_127905788.1">
    <property type="nucleotide sequence ID" value="NZ_RQXX01000002.1"/>
</dbReference>
<evidence type="ECO:0000256" key="9">
    <source>
        <dbReference type="RuleBase" id="RU003357"/>
    </source>
</evidence>
<dbReference type="InterPro" id="IPR037066">
    <property type="entry name" value="Plug_dom_sf"/>
</dbReference>
<dbReference type="Gene3D" id="2.170.130.10">
    <property type="entry name" value="TonB-dependent receptor, plug domain"/>
    <property type="match status" value="1"/>
</dbReference>
<evidence type="ECO:0000259" key="11">
    <source>
        <dbReference type="Pfam" id="PF00593"/>
    </source>
</evidence>
<protein>
    <submittedName>
        <fullName evidence="13">TonB-dependent receptor</fullName>
    </submittedName>
</protein>
<keyword evidence="5 9" id="KW-0798">TonB box</keyword>
<dbReference type="Gene3D" id="2.40.170.20">
    <property type="entry name" value="TonB-dependent receptor, beta-barrel domain"/>
    <property type="match status" value="1"/>
</dbReference>
<comment type="caution">
    <text evidence="13">The sequence shown here is derived from an EMBL/GenBank/DDBJ whole genome shotgun (WGS) entry which is preliminary data.</text>
</comment>
<feature type="domain" description="TonB-dependent receptor-like beta-barrel" evidence="11">
    <location>
        <begin position="253"/>
        <end position="649"/>
    </location>
</feature>
<evidence type="ECO:0000256" key="6">
    <source>
        <dbReference type="ARBA" id="ARBA00023136"/>
    </source>
</evidence>
<keyword evidence="4 8" id="KW-0812">Transmembrane</keyword>
<gene>
    <name evidence="13" type="ORF">EKE94_06475</name>
</gene>
<keyword evidence="14" id="KW-1185">Reference proteome</keyword>
<evidence type="ECO:0000256" key="8">
    <source>
        <dbReference type="PROSITE-ProRule" id="PRU01360"/>
    </source>
</evidence>
<evidence type="ECO:0000256" key="7">
    <source>
        <dbReference type="ARBA" id="ARBA00023237"/>
    </source>
</evidence>
<sequence>MGHRAHLRPLFASVSMLALLAAPAATAQDDTPGLFTRLGRVVLGFGAERVAIDTPQAVTVLDQADIDDTQPTTVAELFDFVPGTQAIGSDRVGGLSFNIRGVGELSASDESKIIVTVDGATKFYEQYRMGSFFADPELYKRVEVLRGPASATLYGSGALGGVINFETKDPGDFIAADATNALRLKYSYDSNGQGNLGSVIYATRPSDRVEMLGALTYRTAENYEDGDGREIEGSEFDAASALVKGTYHFGDGLSQSLTASYSLWDSEADDTAYSQTGSLSAFGTIDRDIRDQTVSLRWQNPAPGNPWIDLDAVLSYSNTEVEQYNASAPIPSPLFEDSDYAYRTTSLKVENTARMSGPAWENYLTFGMQVSHQEREAQATSGNILFHPEGTDDKIGLFAQSELILGERLTLIPGIRADFVSLDPDSSIPDTRSVDETAISPKLAVMYDVNDAISVFGSVARTERVATLDELFSTGPGEAASLSLDPETAKSAELGFAWSREGVLAPSDAMQLKTTAFYSDVQDLIARDNTVGTPYYRNVDEAELWGVEVEAAYESERAFARLAYSDVRGEDKATGETLSSVPAQSLALSLGGRVPAHGLDYGWRGQLVDSIAYGTQSFDSYTLHEVFVDWTPEGGALEGMNVRASVENLFDETYQNSLSGDYGRGRTYKLTLSKAIDW</sequence>
<feature type="chain" id="PRO_5019181086" evidence="10">
    <location>
        <begin position="28"/>
        <end position="678"/>
    </location>
</feature>
<dbReference type="PANTHER" id="PTHR30069:SF56">
    <property type="entry name" value="TONB-DEPENDENT HEME RECEPTOR A"/>
    <property type="match status" value="1"/>
</dbReference>
<feature type="domain" description="TonB-dependent receptor plug" evidence="12">
    <location>
        <begin position="52"/>
        <end position="162"/>
    </location>
</feature>
<dbReference type="InterPro" id="IPR039426">
    <property type="entry name" value="TonB-dep_rcpt-like"/>
</dbReference>
<evidence type="ECO:0000256" key="4">
    <source>
        <dbReference type="ARBA" id="ARBA00022692"/>
    </source>
</evidence>
<evidence type="ECO:0000256" key="2">
    <source>
        <dbReference type="ARBA" id="ARBA00022448"/>
    </source>
</evidence>
<dbReference type="Proteomes" id="UP000285908">
    <property type="component" value="Unassembled WGS sequence"/>
</dbReference>
<dbReference type="OrthoDB" id="9796221at2"/>
<dbReference type="InterPro" id="IPR011276">
    <property type="entry name" value="TonB_haem/Hb_rcpt"/>
</dbReference>
<comment type="subcellular location">
    <subcellularLocation>
        <location evidence="1 8">Cell outer membrane</location>
        <topology evidence="1 8">Multi-pass membrane protein</topology>
    </subcellularLocation>
</comment>
<dbReference type="SUPFAM" id="SSF56935">
    <property type="entry name" value="Porins"/>
    <property type="match status" value="1"/>
</dbReference>
<evidence type="ECO:0000259" key="12">
    <source>
        <dbReference type="Pfam" id="PF07715"/>
    </source>
</evidence>
<dbReference type="NCBIfam" id="TIGR01785">
    <property type="entry name" value="TonB-hemin"/>
    <property type="match status" value="1"/>
</dbReference>
<dbReference type="CDD" id="cd01347">
    <property type="entry name" value="ligand_gated_channel"/>
    <property type="match status" value="1"/>
</dbReference>
<dbReference type="GO" id="GO:0009279">
    <property type="term" value="C:cell outer membrane"/>
    <property type="evidence" value="ECO:0007669"/>
    <property type="project" value="UniProtKB-SubCell"/>
</dbReference>
<evidence type="ECO:0000313" key="13">
    <source>
        <dbReference type="EMBL" id="RVV98556.1"/>
    </source>
</evidence>
<keyword evidence="13" id="KW-0675">Receptor</keyword>
<comment type="similarity">
    <text evidence="8 9">Belongs to the TonB-dependent receptor family.</text>
</comment>
<keyword evidence="10" id="KW-0732">Signal</keyword>
<dbReference type="PROSITE" id="PS52016">
    <property type="entry name" value="TONB_DEPENDENT_REC_3"/>
    <property type="match status" value="1"/>
</dbReference>
<proteinExistence type="inferred from homology"/>
<dbReference type="Pfam" id="PF00593">
    <property type="entry name" value="TonB_dep_Rec_b-barrel"/>
    <property type="match status" value="1"/>
</dbReference>
<evidence type="ECO:0000313" key="14">
    <source>
        <dbReference type="Proteomes" id="UP000285908"/>
    </source>
</evidence>
<dbReference type="Pfam" id="PF07715">
    <property type="entry name" value="Plug"/>
    <property type="match status" value="1"/>
</dbReference>
<dbReference type="InterPro" id="IPR000531">
    <property type="entry name" value="Beta-barrel_TonB"/>
</dbReference>
<keyword evidence="2 8" id="KW-0813">Transport</keyword>
<keyword evidence="7 8" id="KW-0998">Cell outer membrane</keyword>
<name>A0A438AIP9_9RHOB</name>
<evidence type="ECO:0000256" key="10">
    <source>
        <dbReference type="SAM" id="SignalP"/>
    </source>
</evidence>
<evidence type="ECO:0000256" key="3">
    <source>
        <dbReference type="ARBA" id="ARBA00022452"/>
    </source>
</evidence>
<reference evidence="13 14" key="1">
    <citation type="submission" date="2018-11" db="EMBL/GenBank/DDBJ databases">
        <title>Mesobaculum littorinae gen. nov., sp. nov., isolated from Littorina scabra that represents a novel genus of the order Rhodobacteraceae.</title>
        <authorList>
            <person name="Li F."/>
        </authorList>
    </citation>
    <scope>NUCLEOTIDE SEQUENCE [LARGE SCALE GENOMIC DNA]</scope>
    <source>
        <strain evidence="13 14">M0103</strain>
    </source>
</reference>
<accession>A0A438AIP9</accession>
<keyword evidence="3 8" id="KW-1134">Transmembrane beta strand</keyword>
<dbReference type="AlphaFoldDB" id="A0A438AIP9"/>
<dbReference type="InterPro" id="IPR012910">
    <property type="entry name" value="Plug_dom"/>
</dbReference>
<feature type="signal peptide" evidence="10">
    <location>
        <begin position="1"/>
        <end position="27"/>
    </location>
</feature>